<gene>
    <name evidence="3" type="ORF">ISALK_05130</name>
</gene>
<dbReference type="Gene3D" id="3.40.50.150">
    <property type="entry name" value="Vaccinia Virus protein VP39"/>
    <property type="match status" value="1"/>
</dbReference>
<reference evidence="3 4" key="1">
    <citation type="submission" date="2019-04" db="EMBL/GenBank/DDBJ databases">
        <title>Isachenkonia alkalipeptolytica gen. nov. sp. nov. a new anaerobic, alkiliphilic organothrophic bacterium capable to reduce synthesized ferrihydrite isolated from a soda lake.</title>
        <authorList>
            <person name="Toshchakov S.V."/>
            <person name="Zavarzina D.G."/>
            <person name="Zhilina T.N."/>
            <person name="Kostrikina N.A."/>
            <person name="Kublanov I.V."/>
        </authorList>
    </citation>
    <scope>NUCLEOTIDE SEQUENCE [LARGE SCALE GENOMIC DNA]</scope>
    <source>
        <strain evidence="3 4">Z-1701</strain>
    </source>
</reference>
<sequence length="253" mass="29685">MENLYQNPKYYEIAFSYRDIQGEVDTFEESIQRFSKIPVTNVLEIGCGNSPHMRELVNRGYRYHGIDLSEAMLDYAREKSKDIKGKVHFTCADMTDFTLPRQVDFVYIPLGSLYAKTNENLNAHFDSISRVLKKGGLYLLDWCVNFEPLGETKDSWEMEEEGILVETEFSISKLNKVTQTYEEGITLQVKDHGKEMSFTQKDLRRAIYPQEFLFLLQGREDFEFIGWWNDWDLNRPIKGTETISRPITIIRKQ</sequence>
<keyword evidence="3" id="KW-0489">Methyltransferase</keyword>
<dbReference type="InterPro" id="IPR029063">
    <property type="entry name" value="SAM-dependent_MTases_sf"/>
</dbReference>
<accession>A0AA43XJA7</accession>
<evidence type="ECO:0000313" key="4">
    <source>
        <dbReference type="Proteomes" id="UP000449710"/>
    </source>
</evidence>
<evidence type="ECO:0000256" key="1">
    <source>
        <dbReference type="ARBA" id="ARBA00022679"/>
    </source>
</evidence>
<evidence type="ECO:0000313" key="3">
    <source>
        <dbReference type="EMBL" id="NBG87878.1"/>
    </source>
</evidence>
<dbReference type="EMBL" id="SUMG01000004">
    <property type="protein sequence ID" value="NBG87878.1"/>
    <property type="molecule type" value="Genomic_DNA"/>
</dbReference>
<dbReference type="Pfam" id="PF13649">
    <property type="entry name" value="Methyltransf_25"/>
    <property type="match status" value="1"/>
</dbReference>
<keyword evidence="4" id="KW-1185">Reference proteome</keyword>
<keyword evidence="1" id="KW-0808">Transferase</keyword>
<dbReference type="Proteomes" id="UP000449710">
    <property type="component" value="Unassembled WGS sequence"/>
</dbReference>
<name>A0AA43XJA7_9CLOT</name>
<dbReference type="GO" id="GO:0008168">
    <property type="term" value="F:methyltransferase activity"/>
    <property type="evidence" value="ECO:0007669"/>
    <property type="project" value="UniProtKB-KW"/>
</dbReference>
<dbReference type="PANTHER" id="PTHR43861">
    <property type="entry name" value="TRANS-ACONITATE 2-METHYLTRANSFERASE-RELATED"/>
    <property type="match status" value="1"/>
</dbReference>
<dbReference type="CDD" id="cd02440">
    <property type="entry name" value="AdoMet_MTases"/>
    <property type="match status" value="1"/>
</dbReference>
<dbReference type="RefSeq" id="WP_160719813.1">
    <property type="nucleotide sequence ID" value="NZ_SUMG01000004.1"/>
</dbReference>
<dbReference type="GO" id="GO:0032259">
    <property type="term" value="P:methylation"/>
    <property type="evidence" value="ECO:0007669"/>
    <property type="project" value="UniProtKB-KW"/>
</dbReference>
<evidence type="ECO:0000259" key="2">
    <source>
        <dbReference type="Pfam" id="PF13649"/>
    </source>
</evidence>
<protein>
    <submittedName>
        <fullName evidence="3">Class I SAM-dependent methyltransferase</fullName>
    </submittedName>
</protein>
<organism evidence="3 4">
    <name type="scientific">Isachenkonia alkalipeptolytica</name>
    <dbReference type="NCBI Taxonomy" id="2565777"/>
    <lineage>
        <taxon>Bacteria</taxon>
        <taxon>Bacillati</taxon>
        <taxon>Bacillota</taxon>
        <taxon>Clostridia</taxon>
        <taxon>Eubacteriales</taxon>
        <taxon>Clostridiaceae</taxon>
        <taxon>Isachenkonia</taxon>
    </lineage>
</organism>
<comment type="caution">
    <text evidence="3">The sequence shown here is derived from an EMBL/GenBank/DDBJ whole genome shotgun (WGS) entry which is preliminary data.</text>
</comment>
<dbReference type="InterPro" id="IPR041698">
    <property type="entry name" value="Methyltransf_25"/>
</dbReference>
<feature type="domain" description="Methyltransferase" evidence="2">
    <location>
        <begin position="42"/>
        <end position="136"/>
    </location>
</feature>
<dbReference type="Gene3D" id="2.20.25.110">
    <property type="entry name" value="S-adenosyl-L-methionine-dependent methyltransferases"/>
    <property type="match status" value="1"/>
</dbReference>
<dbReference type="AlphaFoldDB" id="A0AA43XJA7"/>
<dbReference type="SUPFAM" id="SSF53335">
    <property type="entry name" value="S-adenosyl-L-methionine-dependent methyltransferases"/>
    <property type="match status" value="1"/>
</dbReference>
<proteinExistence type="predicted"/>